<comment type="caution">
    <text evidence="3">The sequence shown here is derived from an EMBL/GenBank/DDBJ whole genome shotgun (WGS) entry which is preliminary data.</text>
</comment>
<dbReference type="RefSeq" id="WP_307493891.1">
    <property type="nucleotide sequence ID" value="NZ_JAUSVB010000005.1"/>
</dbReference>
<feature type="signal peptide" evidence="1">
    <location>
        <begin position="1"/>
        <end position="25"/>
    </location>
</feature>
<dbReference type="SMART" id="SM00710">
    <property type="entry name" value="PbH1"/>
    <property type="match status" value="6"/>
</dbReference>
<evidence type="ECO:0000313" key="3">
    <source>
        <dbReference type="EMBL" id="MDQ0375078.1"/>
    </source>
</evidence>
<organism evidence="3 4">
    <name type="scientific">Cellulomonas humilata</name>
    <dbReference type="NCBI Taxonomy" id="144055"/>
    <lineage>
        <taxon>Bacteria</taxon>
        <taxon>Bacillati</taxon>
        <taxon>Actinomycetota</taxon>
        <taxon>Actinomycetes</taxon>
        <taxon>Micrococcales</taxon>
        <taxon>Cellulomonadaceae</taxon>
        <taxon>Cellulomonas</taxon>
    </lineage>
</organism>
<gene>
    <name evidence="3" type="ORF">J2X26_003408</name>
</gene>
<evidence type="ECO:0000313" key="4">
    <source>
        <dbReference type="Proteomes" id="UP001239626"/>
    </source>
</evidence>
<accession>A0ABU0EIG7</accession>
<dbReference type="Gene3D" id="2.160.20.10">
    <property type="entry name" value="Single-stranded right-handed beta-helix, Pectin lyase-like"/>
    <property type="match status" value="1"/>
</dbReference>
<dbReference type="SUPFAM" id="SSF51126">
    <property type="entry name" value="Pectin lyase-like"/>
    <property type="match status" value="1"/>
</dbReference>
<dbReference type="InterPro" id="IPR012334">
    <property type="entry name" value="Pectin_lyas_fold"/>
</dbReference>
<feature type="chain" id="PRO_5045215205" evidence="1">
    <location>
        <begin position="26"/>
        <end position="361"/>
    </location>
</feature>
<name>A0ABU0EIG7_9CELL</name>
<sequence length="361" mass="35625">MRTTSVLATAALVGTAVLVATPATAAPLVCGSTVTVSSSLTTDLTCTGPAPALTLGAGVTLNLKGHTVTGPGTGVGILVPQDGDVVIRNGTLTGWGAGVDTGGPVDEPRSGTVAVDRVTVTDSGTGVDASGELPFSGGKATTVTRSHFERVGTGVNASWFADVWVSASTFADSTMGLRVDTSVADVSGSRFVANGTAIAATEGEVHVHGSTLADNTTGIQLYFMGAATADASTFRGNGVAVDAVAFVPQLSLTGNTFAANTQAVELGDVDGTISSNVFRRNGSGVHGQSTATTSLVVQGNVLRSNGDAIVFDAADANTSLGGNTANRNTGWGIYAPGVTDLGGNTASGNGNAPQCVGVSCS</sequence>
<dbReference type="InterPro" id="IPR011050">
    <property type="entry name" value="Pectin_lyase_fold/virulence"/>
</dbReference>
<dbReference type="Proteomes" id="UP001239626">
    <property type="component" value="Unassembled WGS sequence"/>
</dbReference>
<reference evidence="3 4" key="1">
    <citation type="submission" date="2023-07" db="EMBL/GenBank/DDBJ databases">
        <title>Sorghum-associated microbial communities from plants grown in Nebraska, USA.</title>
        <authorList>
            <person name="Schachtman D."/>
        </authorList>
    </citation>
    <scope>NUCLEOTIDE SEQUENCE [LARGE SCALE GENOMIC DNA]</scope>
    <source>
        <strain evidence="3 4">BE332</strain>
    </source>
</reference>
<dbReference type="InterPro" id="IPR006626">
    <property type="entry name" value="PbH1"/>
</dbReference>
<keyword evidence="4" id="KW-1185">Reference proteome</keyword>
<dbReference type="InterPro" id="IPR039448">
    <property type="entry name" value="Beta_helix"/>
</dbReference>
<feature type="domain" description="Right handed beta helix" evidence="2">
    <location>
        <begin position="76"/>
        <end position="233"/>
    </location>
</feature>
<protein>
    <submittedName>
        <fullName evidence="3">Parallel beta-helix repeat protein</fullName>
    </submittedName>
</protein>
<evidence type="ECO:0000256" key="1">
    <source>
        <dbReference type="SAM" id="SignalP"/>
    </source>
</evidence>
<evidence type="ECO:0000259" key="2">
    <source>
        <dbReference type="Pfam" id="PF13229"/>
    </source>
</evidence>
<dbReference type="Pfam" id="PF13229">
    <property type="entry name" value="Beta_helix"/>
    <property type="match status" value="1"/>
</dbReference>
<proteinExistence type="predicted"/>
<dbReference type="EMBL" id="JAUSVB010000005">
    <property type="protein sequence ID" value="MDQ0375078.1"/>
    <property type="molecule type" value="Genomic_DNA"/>
</dbReference>
<keyword evidence="1" id="KW-0732">Signal</keyword>